<name>A0A0F9UC29_9ZZZZ</name>
<gene>
    <name evidence="1" type="ORF">LCGC14_0223230</name>
</gene>
<dbReference type="EMBL" id="LAZR01000107">
    <property type="protein sequence ID" value="KKN90740.1"/>
    <property type="molecule type" value="Genomic_DNA"/>
</dbReference>
<protein>
    <submittedName>
        <fullName evidence="1">Uncharacterized protein</fullName>
    </submittedName>
</protein>
<comment type="caution">
    <text evidence="1">The sequence shown here is derived from an EMBL/GenBank/DDBJ whole genome shotgun (WGS) entry which is preliminary data.</text>
</comment>
<reference evidence="1" key="1">
    <citation type="journal article" date="2015" name="Nature">
        <title>Complex archaea that bridge the gap between prokaryotes and eukaryotes.</title>
        <authorList>
            <person name="Spang A."/>
            <person name="Saw J.H."/>
            <person name="Jorgensen S.L."/>
            <person name="Zaremba-Niedzwiedzka K."/>
            <person name="Martijn J."/>
            <person name="Lind A.E."/>
            <person name="van Eijk R."/>
            <person name="Schleper C."/>
            <person name="Guy L."/>
            <person name="Ettema T.J."/>
        </authorList>
    </citation>
    <scope>NUCLEOTIDE SEQUENCE</scope>
</reference>
<organism evidence="1">
    <name type="scientific">marine sediment metagenome</name>
    <dbReference type="NCBI Taxonomy" id="412755"/>
    <lineage>
        <taxon>unclassified sequences</taxon>
        <taxon>metagenomes</taxon>
        <taxon>ecological metagenomes</taxon>
    </lineage>
</organism>
<proteinExistence type="predicted"/>
<sequence>MENKEETSIYRYIGRRIKINILPRVKRNKKQLRDDKNE</sequence>
<accession>A0A0F9UC29</accession>
<evidence type="ECO:0000313" key="1">
    <source>
        <dbReference type="EMBL" id="KKN90740.1"/>
    </source>
</evidence>
<dbReference type="AlphaFoldDB" id="A0A0F9UC29"/>